<dbReference type="GO" id="GO:0016740">
    <property type="term" value="F:transferase activity"/>
    <property type="evidence" value="ECO:0007669"/>
    <property type="project" value="UniProtKB-KW"/>
</dbReference>
<proteinExistence type="predicted"/>
<name>A0A7K0KJ64_9BACT</name>
<reference evidence="1 2" key="1">
    <citation type="submission" date="2019-08" db="EMBL/GenBank/DDBJ databases">
        <title>In-depth cultivation of the pig gut microbiome towards novel bacterial diversity and tailored functional studies.</title>
        <authorList>
            <person name="Wylensek D."/>
            <person name="Hitch T.C.A."/>
            <person name="Clavel T."/>
        </authorList>
    </citation>
    <scope>NUCLEOTIDE SEQUENCE [LARGE SCALE GENOMIC DNA]</scope>
    <source>
        <strain evidence="1 2">LKV-178-WT-2A</strain>
    </source>
</reference>
<gene>
    <name evidence="1" type="ORF">FYJ73_12730</name>
</gene>
<dbReference type="AlphaFoldDB" id="A0A7K0KJ64"/>
<dbReference type="RefSeq" id="WP_154535107.1">
    <property type="nucleotide sequence ID" value="NZ_VUNG01000040.1"/>
</dbReference>
<dbReference type="Gene3D" id="3.40.50.2000">
    <property type="entry name" value="Glycogen Phosphorylase B"/>
    <property type="match status" value="1"/>
</dbReference>
<dbReference type="SUPFAM" id="SSF53756">
    <property type="entry name" value="UDP-Glycosyltransferase/glycogen phosphorylase"/>
    <property type="match status" value="1"/>
</dbReference>
<evidence type="ECO:0000313" key="2">
    <source>
        <dbReference type="Proteomes" id="UP000438914"/>
    </source>
</evidence>
<protein>
    <submittedName>
        <fullName evidence="1">Glycosyltransferase family 4 protein</fullName>
    </submittedName>
</protein>
<keyword evidence="1" id="KW-0808">Transferase</keyword>
<keyword evidence="2" id="KW-1185">Reference proteome</keyword>
<organism evidence="1 2">
    <name type="scientific">Hallella mizrahii</name>
    <dbReference type="NCBI Taxonomy" id="2606637"/>
    <lineage>
        <taxon>Bacteria</taxon>
        <taxon>Pseudomonadati</taxon>
        <taxon>Bacteroidota</taxon>
        <taxon>Bacteroidia</taxon>
        <taxon>Bacteroidales</taxon>
        <taxon>Prevotellaceae</taxon>
        <taxon>Hallella</taxon>
    </lineage>
</organism>
<evidence type="ECO:0000313" key="1">
    <source>
        <dbReference type="EMBL" id="MST85520.1"/>
    </source>
</evidence>
<dbReference type="Proteomes" id="UP000438914">
    <property type="component" value="Unassembled WGS sequence"/>
</dbReference>
<dbReference type="EMBL" id="VUNG01000040">
    <property type="protein sequence ID" value="MST85520.1"/>
    <property type="molecule type" value="Genomic_DNA"/>
</dbReference>
<sequence length="371" mass="42857">MKILLIGEYSNVHNTLAEGLRMLGHKVVVASNGDFWKNYPRDIDFSRNPGFAGTLSFAARLINALPHMRGYDVVQIINPMFLELKAEKILPIYRYLRRNNGKVVMGAYGMDYYWVHENVTKMPLRYSDFNIGDHLRTDDDAMKERADWLDTPKGHLNQYIAHDCDAIVAGLYEYWACYQPLFPDKTFFIPFPIKQKSPKDKADYQAHLPLKIFIGISKQRSAYKGTDIMLEAAKRLKRNYPKKVSLSVVCGVPFQKYTQMMNDADVILDQLYSYTPAMNGLEAMLRGIICVGGGEPENYDILGEKRLRPIINTEPNENSVYNALEQLISHPEMITALKEQSILYIRKHHDYLQVAKRYENLYQELIENPKE</sequence>
<accession>A0A7K0KJ64</accession>
<comment type="caution">
    <text evidence="1">The sequence shown here is derived from an EMBL/GenBank/DDBJ whole genome shotgun (WGS) entry which is preliminary data.</text>
</comment>